<comment type="similarity">
    <text evidence="1">Belongs to the enoyl-CoA hydratase/isomerase family.</text>
</comment>
<dbReference type="PANTHER" id="PTHR43802">
    <property type="entry name" value="ENOYL-COA HYDRATASE"/>
    <property type="match status" value="1"/>
</dbReference>
<dbReference type="RefSeq" id="WP_216962438.1">
    <property type="nucleotide sequence ID" value="NZ_JAHOPB010000001.1"/>
</dbReference>
<dbReference type="EMBL" id="JAHOPB010000001">
    <property type="protein sequence ID" value="MBU8875347.1"/>
    <property type="molecule type" value="Genomic_DNA"/>
</dbReference>
<gene>
    <name evidence="2" type="ORF">KQ910_16355</name>
</gene>
<organism evidence="2 3">
    <name type="scientific">Reyranella humidisoli</name>
    <dbReference type="NCBI Taxonomy" id="2849149"/>
    <lineage>
        <taxon>Bacteria</taxon>
        <taxon>Pseudomonadati</taxon>
        <taxon>Pseudomonadota</taxon>
        <taxon>Alphaproteobacteria</taxon>
        <taxon>Hyphomicrobiales</taxon>
        <taxon>Reyranellaceae</taxon>
        <taxon>Reyranella</taxon>
    </lineage>
</organism>
<keyword evidence="3" id="KW-1185">Reference proteome</keyword>
<dbReference type="Pfam" id="PF00378">
    <property type="entry name" value="ECH_1"/>
    <property type="match status" value="1"/>
</dbReference>
<dbReference type="InterPro" id="IPR001753">
    <property type="entry name" value="Enoyl-CoA_hydra/iso"/>
</dbReference>
<evidence type="ECO:0000313" key="3">
    <source>
        <dbReference type="Proteomes" id="UP000727907"/>
    </source>
</evidence>
<reference evidence="2 3" key="1">
    <citation type="submission" date="2021-06" db="EMBL/GenBank/DDBJ databases">
        <authorList>
            <person name="Lee D.H."/>
        </authorList>
    </citation>
    <scope>NUCLEOTIDE SEQUENCE [LARGE SCALE GENOMIC DNA]</scope>
    <source>
        <strain evidence="2 3">MMS21-HV4-11</strain>
    </source>
</reference>
<proteinExistence type="inferred from homology"/>
<dbReference type="Proteomes" id="UP000727907">
    <property type="component" value="Unassembled WGS sequence"/>
</dbReference>
<dbReference type="PANTHER" id="PTHR43802:SF1">
    <property type="entry name" value="IP11341P-RELATED"/>
    <property type="match status" value="1"/>
</dbReference>
<sequence>MTQSQTGTLVDYERDGEIVTLTLNRPDKLNAFNDELVGALSDALHRFDMEDEAQIAIITGRGRAFSSGADVKQRQLRSREEFLRLGGPQGRGTHSADLLTRSVNWKPVIAAPHGYVLGLSVGIVLECDLIVAEEGTRFQITETSRGLGAGRYWGIMQFRGGGAFAMEAAFAGRYFTAEEALAANLINRVAPKGRYLDMARELARDVVKNPPLSVRSTVRTRRWYMDRMTREIMHQTAPERLYLSEDFQEAARAFTEKRKPAKFKGR</sequence>
<comment type="caution">
    <text evidence="2">The sequence shown here is derived from an EMBL/GenBank/DDBJ whole genome shotgun (WGS) entry which is preliminary data.</text>
</comment>
<evidence type="ECO:0000313" key="2">
    <source>
        <dbReference type="EMBL" id="MBU8875347.1"/>
    </source>
</evidence>
<accession>A0ABS6IL75</accession>
<evidence type="ECO:0000256" key="1">
    <source>
        <dbReference type="ARBA" id="ARBA00005254"/>
    </source>
</evidence>
<protein>
    <submittedName>
        <fullName evidence="2">Enoyl-CoA hydratase/isomerase family protein</fullName>
    </submittedName>
</protein>
<dbReference type="CDD" id="cd06558">
    <property type="entry name" value="crotonase-like"/>
    <property type="match status" value="1"/>
</dbReference>
<name>A0ABS6IL75_9HYPH</name>